<sequence length="92" mass="9827">MRSTTSLRVLWLAFAYANAQTTARSCPTEELACHDIMNSSQCIAQSILGVASPSKDALLKCLEYEGAASALPPATKVKEIGKMTIGLFGTIY</sequence>
<dbReference type="EMBL" id="MU394295">
    <property type="protein sequence ID" value="KAI6089467.1"/>
    <property type="molecule type" value="Genomic_DNA"/>
</dbReference>
<comment type="caution">
    <text evidence="1">The sequence shown here is derived from an EMBL/GenBank/DDBJ whole genome shotgun (WGS) entry which is preliminary data.</text>
</comment>
<organism evidence="1 2">
    <name type="scientific">Hypoxylon rubiginosum</name>
    <dbReference type="NCBI Taxonomy" id="110542"/>
    <lineage>
        <taxon>Eukaryota</taxon>
        <taxon>Fungi</taxon>
        <taxon>Dikarya</taxon>
        <taxon>Ascomycota</taxon>
        <taxon>Pezizomycotina</taxon>
        <taxon>Sordariomycetes</taxon>
        <taxon>Xylariomycetidae</taxon>
        <taxon>Xylariales</taxon>
        <taxon>Hypoxylaceae</taxon>
        <taxon>Hypoxylon</taxon>
    </lineage>
</organism>
<keyword evidence="2" id="KW-1185">Reference proteome</keyword>
<protein>
    <submittedName>
        <fullName evidence="1">Uncharacterized protein</fullName>
    </submittedName>
</protein>
<proteinExistence type="predicted"/>
<name>A0ACC0D9Y3_9PEZI</name>
<evidence type="ECO:0000313" key="2">
    <source>
        <dbReference type="Proteomes" id="UP001497680"/>
    </source>
</evidence>
<dbReference type="Proteomes" id="UP001497680">
    <property type="component" value="Unassembled WGS sequence"/>
</dbReference>
<gene>
    <name evidence="1" type="ORF">F4821DRAFT_231100</name>
</gene>
<accession>A0ACC0D9Y3</accession>
<evidence type="ECO:0000313" key="1">
    <source>
        <dbReference type="EMBL" id="KAI6089467.1"/>
    </source>
</evidence>
<reference evidence="1 2" key="1">
    <citation type="journal article" date="2022" name="New Phytol.">
        <title>Ecological generalism drives hyperdiversity of secondary metabolite gene clusters in xylarialean endophytes.</title>
        <authorList>
            <person name="Franco M.E.E."/>
            <person name="Wisecaver J.H."/>
            <person name="Arnold A.E."/>
            <person name="Ju Y.M."/>
            <person name="Slot J.C."/>
            <person name="Ahrendt S."/>
            <person name="Moore L.P."/>
            <person name="Eastman K.E."/>
            <person name="Scott K."/>
            <person name="Konkel Z."/>
            <person name="Mondo S.J."/>
            <person name="Kuo A."/>
            <person name="Hayes R.D."/>
            <person name="Haridas S."/>
            <person name="Andreopoulos B."/>
            <person name="Riley R."/>
            <person name="LaButti K."/>
            <person name="Pangilinan J."/>
            <person name="Lipzen A."/>
            <person name="Amirebrahimi M."/>
            <person name="Yan J."/>
            <person name="Adam C."/>
            <person name="Keymanesh K."/>
            <person name="Ng V."/>
            <person name="Louie K."/>
            <person name="Northen T."/>
            <person name="Drula E."/>
            <person name="Henrissat B."/>
            <person name="Hsieh H.M."/>
            <person name="Youens-Clark K."/>
            <person name="Lutzoni F."/>
            <person name="Miadlikowska J."/>
            <person name="Eastwood D.C."/>
            <person name="Hamelin R.C."/>
            <person name="Grigoriev I.V."/>
            <person name="U'Ren J.M."/>
        </authorList>
    </citation>
    <scope>NUCLEOTIDE SEQUENCE [LARGE SCALE GENOMIC DNA]</scope>
    <source>
        <strain evidence="1 2">ER1909</strain>
    </source>
</reference>